<protein>
    <submittedName>
        <fullName evidence="1">Uncharacterized protein</fullName>
    </submittedName>
</protein>
<reference evidence="1 2" key="1">
    <citation type="journal article" date="2013" name="Virus Genes">
        <title>The genome of a baculovirus isolated from Hemileuca sp. encodes a serpin ortholog.</title>
        <authorList>
            <person name="Rohrmann G.F."/>
            <person name="Erlandson M.A."/>
            <person name="Theilmann D.A."/>
        </authorList>
    </citation>
    <scope>NUCLEOTIDE SEQUENCE [LARGE SCALE GENOMIC DNA]</scope>
</reference>
<dbReference type="RefSeq" id="YP_008378332.1">
    <property type="nucleotide sequence ID" value="NC_021923.1"/>
</dbReference>
<sequence>MYYQPLSLFDISADVVEQHKLPTIELPKTVVERLNEKEALPSGWYYVKNDDDGFNEKTNVAIDRYHFEFDPEEIKDEEMLELFDEVPLTDFEYRVFCIGDDFVFKDELMEYILKLKYKINSAFNKPWKYSVKRVSKKNKSVNNRLIKKQRKQVIISQTKI</sequence>
<accession>S5MQC2</accession>
<gene>
    <name evidence="1" type="ORF">Hesp116</name>
</gene>
<evidence type="ECO:0000313" key="2">
    <source>
        <dbReference type="Proteomes" id="UP000203768"/>
    </source>
</evidence>
<name>S5MQC2_9ABAC</name>
<dbReference type="KEGG" id="vg:16489403"/>
<keyword evidence="2" id="KW-1185">Reference proteome</keyword>
<dbReference type="Proteomes" id="UP000203768">
    <property type="component" value="Segment"/>
</dbReference>
<dbReference type="GeneID" id="16489403"/>
<proteinExistence type="predicted"/>
<dbReference type="EMBL" id="KF158713">
    <property type="protein sequence ID" value="AGR56868.1"/>
    <property type="molecule type" value="Genomic_DNA"/>
</dbReference>
<evidence type="ECO:0000313" key="1">
    <source>
        <dbReference type="EMBL" id="AGR56868.1"/>
    </source>
</evidence>
<organism evidence="1 2">
    <name type="scientific">Hemileuca sp. nucleopolyhedrovirus</name>
    <dbReference type="NCBI Taxonomy" id="1367203"/>
    <lineage>
        <taxon>Viruses</taxon>
        <taxon>Viruses incertae sedis</taxon>
        <taxon>Naldaviricetes</taxon>
        <taxon>Lefavirales</taxon>
        <taxon>Baculoviridae</taxon>
        <taxon>Alphabaculovirus</taxon>
        <taxon>Alphabaculovirus heleucae</taxon>
        <taxon>Hemileuca species nucleopolyhedrovirus</taxon>
    </lineage>
</organism>